<reference evidence="3 4" key="1">
    <citation type="submission" date="2011-08" db="EMBL/GenBank/DDBJ databases">
        <authorList>
            <person name="Weinstock G."/>
            <person name="Sodergren E."/>
            <person name="Clifton S."/>
            <person name="Fulton L."/>
            <person name="Fulton B."/>
            <person name="Courtney L."/>
            <person name="Fronick C."/>
            <person name="Harrison M."/>
            <person name="Strong C."/>
            <person name="Farmer C."/>
            <person name="Delahaunty K."/>
            <person name="Markovic C."/>
            <person name="Hall O."/>
            <person name="Minx P."/>
            <person name="Tomlinson C."/>
            <person name="Mitreva M."/>
            <person name="Hou S."/>
            <person name="Chen J."/>
            <person name="Wollam A."/>
            <person name="Pepin K.H."/>
            <person name="Johnson M."/>
            <person name="Bhonagiri V."/>
            <person name="Zhang X."/>
            <person name="Suruliraj S."/>
            <person name="Warren W."/>
            <person name="Chinwalla A."/>
            <person name="Mardis E.R."/>
            <person name="Wilson R.K."/>
        </authorList>
    </citation>
    <scope>NUCLEOTIDE SEQUENCE [LARGE SCALE GENOMIC DNA]</scope>
    <source>
        <strain evidence="3 4">DP7</strain>
    </source>
</reference>
<name>G9XL54_DESHA</name>
<evidence type="ECO:0008006" key="5">
    <source>
        <dbReference type="Google" id="ProtNLM"/>
    </source>
</evidence>
<dbReference type="InterPro" id="IPR005531">
    <property type="entry name" value="Asp23"/>
</dbReference>
<gene>
    <name evidence="3" type="ORF">HMPREF0322_01688</name>
</gene>
<evidence type="ECO:0000313" key="3">
    <source>
        <dbReference type="EMBL" id="EHL07571.1"/>
    </source>
</evidence>
<evidence type="ECO:0000256" key="2">
    <source>
        <dbReference type="SAM" id="Phobius"/>
    </source>
</evidence>
<keyword evidence="2" id="KW-0812">Transmembrane</keyword>
<evidence type="ECO:0000313" key="4">
    <source>
        <dbReference type="Proteomes" id="UP000004416"/>
    </source>
</evidence>
<dbReference type="PATRIC" id="fig|537010.4.peg.1572"/>
<dbReference type="AlphaFoldDB" id="G9XL54"/>
<dbReference type="Proteomes" id="UP000004416">
    <property type="component" value="Unassembled WGS sequence"/>
</dbReference>
<keyword evidence="2" id="KW-1133">Transmembrane helix</keyword>
<keyword evidence="2" id="KW-0472">Membrane</keyword>
<organism evidence="3 4">
    <name type="scientific">Desulfitobacterium hafniense DP7</name>
    <dbReference type="NCBI Taxonomy" id="537010"/>
    <lineage>
        <taxon>Bacteria</taxon>
        <taxon>Bacillati</taxon>
        <taxon>Bacillota</taxon>
        <taxon>Clostridia</taxon>
        <taxon>Eubacteriales</taxon>
        <taxon>Desulfitobacteriaceae</taxon>
        <taxon>Desulfitobacterium</taxon>
    </lineage>
</organism>
<comment type="similarity">
    <text evidence="1">Belongs to the asp23 family.</text>
</comment>
<dbReference type="EMBL" id="AFZX01000040">
    <property type="protein sequence ID" value="EHL07571.1"/>
    <property type="molecule type" value="Genomic_DNA"/>
</dbReference>
<comment type="caution">
    <text evidence="3">The sequence shown here is derived from an EMBL/GenBank/DDBJ whole genome shotgun (WGS) entry which is preliminary data.</text>
</comment>
<accession>G9XL54</accession>
<dbReference type="Pfam" id="PF03780">
    <property type="entry name" value="Asp23"/>
    <property type="match status" value="1"/>
</dbReference>
<sequence>MVTGLLGYSVGALLVVIGGCILAISTGWELPYELLLAGLDWLRTNTWESLVIAILIMILGILPFLKPRKSIDHTFRTVSQLGEVRVTIDAIGDLIVRSAQSKNEVRLVKPLIKQREDGLEILLDCQFNFETVIPEVSEQLQTQIKEDVERFTGIKVAEVKVLARRLDPVQSNRPPRVR</sequence>
<proteinExistence type="inferred from homology"/>
<evidence type="ECO:0000256" key="1">
    <source>
        <dbReference type="ARBA" id="ARBA00005721"/>
    </source>
</evidence>
<protein>
    <recommendedName>
        <fullName evidence="5">Alkaline shock response membrane anchor protein AmaP</fullName>
    </recommendedName>
</protein>
<dbReference type="HOGENOM" id="CLU_120389_2_0_9"/>
<dbReference type="NCBIfam" id="NF033218">
    <property type="entry name" value="anchor_AmaP"/>
    <property type="match status" value="1"/>
</dbReference>
<feature type="transmembrane region" description="Helical" evidence="2">
    <location>
        <begin position="46"/>
        <end position="65"/>
    </location>
</feature>
<feature type="transmembrane region" description="Helical" evidence="2">
    <location>
        <begin position="5"/>
        <end position="26"/>
    </location>
</feature>